<dbReference type="InParanoid" id="A0A671WC10"/>
<evidence type="ECO:0000313" key="5">
    <source>
        <dbReference type="Proteomes" id="UP000472265"/>
    </source>
</evidence>
<dbReference type="Pfam" id="PF21376">
    <property type="entry name" value="TOR1A_C"/>
    <property type="match status" value="1"/>
</dbReference>
<comment type="similarity">
    <text evidence="1">Belongs to the ClpA/ClpB family. Torsin subfamily.</text>
</comment>
<dbReference type="InterPro" id="IPR001270">
    <property type="entry name" value="ClpA/B"/>
</dbReference>
<keyword evidence="2" id="KW-1133">Transmembrane helix</keyword>
<dbReference type="InterPro" id="IPR027417">
    <property type="entry name" value="P-loop_NTPase"/>
</dbReference>
<accession>A0A671WC10</accession>
<dbReference type="PRINTS" id="PR00300">
    <property type="entry name" value="CLPPROTEASEA"/>
</dbReference>
<feature type="transmembrane region" description="Helical" evidence="2">
    <location>
        <begin position="6"/>
        <end position="26"/>
    </location>
</feature>
<proteinExistence type="inferred from homology"/>
<dbReference type="InterPro" id="IPR010448">
    <property type="entry name" value="Torsin"/>
</dbReference>
<evidence type="ECO:0000313" key="4">
    <source>
        <dbReference type="Ensembl" id="ENSSAUP00010036139.1"/>
    </source>
</evidence>
<organism evidence="4 5">
    <name type="scientific">Sparus aurata</name>
    <name type="common">Gilthead sea bream</name>
    <dbReference type="NCBI Taxonomy" id="8175"/>
    <lineage>
        <taxon>Eukaryota</taxon>
        <taxon>Metazoa</taxon>
        <taxon>Chordata</taxon>
        <taxon>Craniata</taxon>
        <taxon>Vertebrata</taxon>
        <taxon>Euteleostomi</taxon>
        <taxon>Actinopterygii</taxon>
        <taxon>Neopterygii</taxon>
        <taxon>Teleostei</taxon>
        <taxon>Neoteleostei</taxon>
        <taxon>Acanthomorphata</taxon>
        <taxon>Eupercaria</taxon>
        <taxon>Spariformes</taxon>
        <taxon>Sparidae</taxon>
        <taxon>Sparus</taxon>
    </lineage>
</organism>
<feature type="domain" description="Torsin-1A C-terminal" evidence="3">
    <location>
        <begin position="252"/>
        <end position="308"/>
    </location>
</feature>
<keyword evidence="5" id="KW-1185">Reference proteome</keyword>
<dbReference type="PANTHER" id="PTHR10760:SF14">
    <property type="entry name" value="TORSIN-1B"/>
    <property type="match status" value="1"/>
</dbReference>
<dbReference type="PANTHER" id="PTHR10760">
    <property type="entry name" value="TORSIN"/>
    <property type="match status" value="1"/>
</dbReference>
<reference evidence="4" key="2">
    <citation type="submission" date="2025-08" db="UniProtKB">
        <authorList>
            <consortium name="Ensembl"/>
        </authorList>
    </citation>
    <scope>IDENTIFICATION</scope>
</reference>
<keyword evidence="2" id="KW-0472">Membrane</keyword>
<dbReference type="InterPro" id="IPR049337">
    <property type="entry name" value="TOR1A_C"/>
</dbReference>
<dbReference type="GO" id="GO:0034504">
    <property type="term" value="P:protein localization to nucleus"/>
    <property type="evidence" value="ECO:0007669"/>
    <property type="project" value="TreeGrafter"/>
</dbReference>
<evidence type="ECO:0000259" key="3">
    <source>
        <dbReference type="Pfam" id="PF21376"/>
    </source>
</evidence>
<dbReference type="Gene3D" id="3.40.50.300">
    <property type="entry name" value="P-loop containing nucleotide triphosphate hydrolases"/>
    <property type="match status" value="1"/>
</dbReference>
<dbReference type="Ensembl" id="ENSSAUT00010038058.1">
    <property type="protein sequence ID" value="ENSSAUP00010036139.1"/>
    <property type="gene ID" value="ENSSAUG00010015285.1"/>
</dbReference>
<dbReference type="GO" id="GO:0005524">
    <property type="term" value="F:ATP binding"/>
    <property type="evidence" value="ECO:0007669"/>
    <property type="project" value="InterPro"/>
</dbReference>
<reference evidence="4" key="1">
    <citation type="submission" date="2021-04" db="EMBL/GenBank/DDBJ databases">
        <authorList>
            <consortium name="Wellcome Sanger Institute Data Sharing"/>
        </authorList>
    </citation>
    <scope>NUCLEOTIDE SEQUENCE [LARGE SCALE GENOMIC DNA]</scope>
</reference>
<dbReference type="GO" id="GO:0071763">
    <property type="term" value="P:nuclear membrane organization"/>
    <property type="evidence" value="ECO:0007669"/>
    <property type="project" value="TreeGrafter"/>
</dbReference>
<dbReference type="GO" id="GO:0005635">
    <property type="term" value="C:nuclear envelope"/>
    <property type="evidence" value="ECO:0007669"/>
    <property type="project" value="TreeGrafter"/>
</dbReference>
<dbReference type="SUPFAM" id="SSF52540">
    <property type="entry name" value="P-loop containing nucleoside triphosphate hydrolases"/>
    <property type="match status" value="1"/>
</dbReference>
<dbReference type="Pfam" id="PF06309">
    <property type="entry name" value="Torsin"/>
    <property type="match status" value="1"/>
</dbReference>
<sequence length="309" mass="35516">MKPVQIYLLLNVIMTTSVLVHTFNPFEGIFGFFKKFWKKVYNPQESCDSTWISFKAKGLRDDLENKLFGQHIAADVILNTVAGFMSNNNPQKPLVLSLHGRTGTGKNFAARLIAENIYSEGMNSKYVHIFTADHHFRHLSDIETYKAQLHQQIKHNVSNCERSMFIFDEMEKMDPGLIDTIKPYLDYYNKLDGVSYRKAIFIFLSNAGGEKIKLRDLELSLSVSAFNENSGLKHSSLINKHLVDYFVPFLPLEYSHVVQCVLAEMKARGLQRDHNVAEKVAKELVYIPKTERIFSSQGCKTIESRLYYI</sequence>
<dbReference type="GO" id="GO:0019894">
    <property type="term" value="F:kinesin binding"/>
    <property type="evidence" value="ECO:0007669"/>
    <property type="project" value="TreeGrafter"/>
</dbReference>
<keyword evidence="2" id="KW-0812">Transmembrane</keyword>
<reference evidence="4" key="3">
    <citation type="submission" date="2025-09" db="UniProtKB">
        <authorList>
            <consortium name="Ensembl"/>
        </authorList>
    </citation>
    <scope>IDENTIFICATION</scope>
</reference>
<name>A0A671WC10_SPAAU</name>
<dbReference type="OMA" id="NDKSDFF"/>
<dbReference type="GO" id="GO:0005788">
    <property type="term" value="C:endoplasmic reticulum lumen"/>
    <property type="evidence" value="ECO:0007669"/>
    <property type="project" value="TreeGrafter"/>
</dbReference>
<protein>
    <submittedName>
        <fullName evidence="4">Torsin family 1</fullName>
    </submittedName>
</protein>
<dbReference type="Proteomes" id="UP000472265">
    <property type="component" value="Chromosome 12"/>
</dbReference>
<dbReference type="GO" id="GO:0016887">
    <property type="term" value="F:ATP hydrolysis activity"/>
    <property type="evidence" value="ECO:0007669"/>
    <property type="project" value="InterPro"/>
</dbReference>
<dbReference type="GeneTree" id="ENSGT00950000182888"/>
<evidence type="ECO:0000256" key="1">
    <source>
        <dbReference type="ARBA" id="ARBA00006235"/>
    </source>
</evidence>
<evidence type="ECO:0000256" key="2">
    <source>
        <dbReference type="SAM" id="Phobius"/>
    </source>
</evidence>
<dbReference type="AlphaFoldDB" id="A0A671WC10"/>